<reference evidence="2 3" key="1">
    <citation type="submission" date="2019-11" db="EMBL/GenBank/DDBJ databases">
        <title>Whole genome sequence of Oryza granulata.</title>
        <authorList>
            <person name="Li W."/>
        </authorList>
    </citation>
    <scope>NUCLEOTIDE SEQUENCE [LARGE SCALE GENOMIC DNA]</scope>
    <source>
        <strain evidence="3">cv. Menghai</strain>
        <tissue evidence="2">Leaf</tissue>
    </source>
</reference>
<keyword evidence="3" id="KW-1185">Reference proteome</keyword>
<comment type="caution">
    <text evidence="2">The sequence shown here is derived from an EMBL/GenBank/DDBJ whole genome shotgun (WGS) entry which is preliminary data.</text>
</comment>
<gene>
    <name evidence="2" type="ORF">E2562_033490</name>
</gene>
<name>A0A6G1F174_9ORYZ</name>
<feature type="region of interest" description="Disordered" evidence="1">
    <location>
        <begin position="16"/>
        <end position="45"/>
    </location>
</feature>
<organism evidence="2 3">
    <name type="scientific">Oryza meyeriana var. granulata</name>
    <dbReference type="NCBI Taxonomy" id="110450"/>
    <lineage>
        <taxon>Eukaryota</taxon>
        <taxon>Viridiplantae</taxon>
        <taxon>Streptophyta</taxon>
        <taxon>Embryophyta</taxon>
        <taxon>Tracheophyta</taxon>
        <taxon>Spermatophyta</taxon>
        <taxon>Magnoliopsida</taxon>
        <taxon>Liliopsida</taxon>
        <taxon>Poales</taxon>
        <taxon>Poaceae</taxon>
        <taxon>BOP clade</taxon>
        <taxon>Oryzoideae</taxon>
        <taxon>Oryzeae</taxon>
        <taxon>Oryzinae</taxon>
        <taxon>Oryza</taxon>
        <taxon>Oryza meyeriana</taxon>
    </lineage>
</organism>
<evidence type="ECO:0000313" key="2">
    <source>
        <dbReference type="EMBL" id="KAF0930572.1"/>
    </source>
</evidence>
<dbReference type="EMBL" id="SPHZ02000002">
    <property type="protein sequence ID" value="KAF0930572.1"/>
    <property type="molecule type" value="Genomic_DNA"/>
</dbReference>
<dbReference type="Proteomes" id="UP000479710">
    <property type="component" value="Unassembled WGS sequence"/>
</dbReference>
<evidence type="ECO:0008006" key="4">
    <source>
        <dbReference type="Google" id="ProtNLM"/>
    </source>
</evidence>
<evidence type="ECO:0000313" key="3">
    <source>
        <dbReference type="Proteomes" id="UP000479710"/>
    </source>
</evidence>
<accession>A0A6G1F174</accession>
<feature type="compositionally biased region" description="Basic and acidic residues" evidence="1">
    <location>
        <begin position="72"/>
        <end position="81"/>
    </location>
</feature>
<protein>
    <recommendedName>
        <fullName evidence="4">DUF834 domain-containing protein</fullName>
    </recommendedName>
</protein>
<feature type="region of interest" description="Disordered" evidence="1">
    <location>
        <begin position="70"/>
        <end position="125"/>
    </location>
</feature>
<evidence type="ECO:0000256" key="1">
    <source>
        <dbReference type="SAM" id="MobiDB-lite"/>
    </source>
</evidence>
<proteinExistence type="predicted"/>
<dbReference type="AlphaFoldDB" id="A0A6G1F174"/>
<sequence>MLAQWPGRVMTMVTVDGGARETVRPGTGNSGRRHRGGDDDGGTDDVMATWGKTTRQRRRPISEVATTAINRDAAERPRWEEGDVADGNTGLTGSTRLWGRQRQLVGRDDSPTTTRATTGDEVTRS</sequence>